<protein>
    <recommendedName>
        <fullName evidence="4">Sulfur globule protein</fullName>
    </recommendedName>
</protein>
<comment type="caution">
    <text evidence="2">The sequence shown here is derived from an EMBL/GenBank/DDBJ whole genome shotgun (WGS) entry which is preliminary data.</text>
</comment>
<dbReference type="Proteomes" id="UP000637002">
    <property type="component" value="Unassembled WGS sequence"/>
</dbReference>
<keyword evidence="1" id="KW-0732">Signal</keyword>
<evidence type="ECO:0000313" key="2">
    <source>
        <dbReference type="EMBL" id="GGC91824.1"/>
    </source>
</evidence>
<evidence type="ECO:0000256" key="1">
    <source>
        <dbReference type="SAM" id="SignalP"/>
    </source>
</evidence>
<dbReference type="AlphaFoldDB" id="A0A916XP49"/>
<proteinExistence type="predicted"/>
<reference evidence="2" key="2">
    <citation type="submission" date="2020-09" db="EMBL/GenBank/DDBJ databases">
        <authorList>
            <person name="Sun Q."/>
            <person name="Zhou Y."/>
        </authorList>
    </citation>
    <scope>NUCLEOTIDE SEQUENCE</scope>
    <source>
        <strain evidence="2">CGMCC 1.12919</strain>
    </source>
</reference>
<sequence>MSHKIMRKLVIAAGLGLVATSLSLAPTSASAFGGHGGGFGKGGFSKGHFGGGHFGSHGPRWGGGFRYAYGPRYVAYGYACVVKRFIDEDGDIVVRRRC</sequence>
<keyword evidence="3" id="KW-1185">Reference proteome</keyword>
<evidence type="ECO:0008006" key="4">
    <source>
        <dbReference type="Google" id="ProtNLM"/>
    </source>
</evidence>
<reference evidence="2" key="1">
    <citation type="journal article" date="2014" name="Int. J. Syst. Evol. Microbiol.">
        <title>Complete genome sequence of Corynebacterium casei LMG S-19264T (=DSM 44701T), isolated from a smear-ripened cheese.</title>
        <authorList>
            <consortium name="US DOE Joint Genome Institute (JGI-PGF)"/>
            <person name="Walter F."/>
            <person name="Albersmeier A."/>
            <person name="Kalinowski J."/>
            <person name="Ruckert C."/>
        </authorList>
    </citation>
    <scope>NUCLEOTIDE SEQUENCE</scope>
    <source>
        <strain evidence="2">CGMCC 1.12919</strain>
    </source>
</reference>
<feature type="chain" id="PRO_5037824903" description="Sulfur globule protein" evidence="1">
    <location>
        <begin position="32"/>
        <end position="98"/>
    </location>
</feature>
<gene>
    <name evidence="2" type="ORF">GCM10010994_57010</name>
</gene>
<evidence type="ECO:0000313" key="3">
    <source>
        <dbReference type="Proteomes" id="UP000637002"/>
    </source>
</evidence>
<feature type="signal peptide" evidence="1">
    <location>
        <begin position="1"/>
        <end position="31"/>
    </location>
</feature>
<organism evidence="2 3">
    <name type="scientific">Chelatococcus reniformis</name>
    <dbReference type="NCBI Taxonomy" id="1494448"/>
    <lineage>
        <taxon>Bacteria</taxon>
        <taxon>Pseudomonadati</taxon>
        <taxon>Pseudomonadota</taxon>
        <taxon>Alphaproteobacteria</taxon>
        <taxon>Hyphomicrobiales</taxon>
        <taxon>Chelatococcaceae</taxon>
        <taxon>Chelatococcus</taxon>
    </lineage>
</organism>
<dbReference type="RefSeq" id="WP_188612578.1">
    <property type="nucleotide sequence ID" value="NZ_BMGG01000012.1"/>
</dbReference>
<accession>A0A916XP49</accession>
<name>A0A916XP49_9HYPH</name>
<dbReference type="EMBL" id="BMGG01000012">
    <property type="protein sequence ID" value="GGC91824.1"/>
    <property type="molecule type" value="Genomic_DNA"/>
</dbReference>